<dbReference type="InterPro" id="IPR036895">
    <property type="entry name" value="Uracil-DNA_glycosylase-like_sf"/>
</dbReference>
<evidence type="ECO:0000313" key="7">
    <source>
        <dbReference type="Proteomes" id="UP001595797"/>
    </source>
</evidence>
<dbReference type="Proteomes" id="UP001595797">
    <property type="component" value="Unassembled WGS sequence"/>
</dbReference>
<dbReference type="Pfam" id="PF03167">
    <property type="entry name" value="UDG"/>
    <property type="match status" value="1"/>
</dbReference>
<feature type="region of interest" description="Disordered" evidence="4">
    <location>
        <begin position="193"/>
        <end position="214"/>
    </location>
</feature>
<dbReference type="RefSeq" id="WP_277549969.1">
    <property type="nucleotide sequence ID" value="NZ_JARAMH010000002.1"/>
</dbReference>
<name>A0ABV9TQS9_9MICC</name>
<dbReference type="CDD" id="cd10028">
    <property type="entry name" value="UDG-F2_TDG_MUG"/>
    <property type="match status" value="1"/>
</dbReference>
<evidence type="ECO:0000256" key="4">
    <source>
        <dbReference type="SAM" id="MobiDB-lite"/>
    </source>
</evidence>
<sequence>MAPARTPGGTRPSRADLEAARGATLPDLLGPGLRLLICGINPSLWAAATQAHFARPGNRFWPALHDAGLTGHLVDCSAGMSDADREHVVGRGLGITNLVRRATARADELDRAEFVTGLERLAGLVAERRPAVVAVAGVTAYRHAFAEPRAALGRQERELAGAQLWALPSPSGLNAHASRAGLAAAFAEAGRAAGVLPPDPGSPLGADPARPPRP</sequence>
<dbReference type="SMART" id="SM00987">
    <property type="entry name" value="UreE_C"/>
    <property type="match status" value="1"/>
</dbReference>
<dbReference type="InterPro" id="IPR005122">
    <property type="entry name" value="Uracil-DNA_glycosylase-like"/>
</dbReference>
<protein>
    <submittedName>
        <fullName evidence="6">Mismatch-specific DNA-glycosylase</fullName>
        <ecNumber evidence="6">3.2.2.-</ecNumber>
    </submittedName>
</protein>
<evidence type="ECO:0000256" key="1">
    <source>
        <dbReference type="ARBA" id="ARBA00022763"/>
    </source>
</evidence>
<accession>A0ABV9TQS9</accession>
<evidence type="ECO:0000256" key="3">
    <source>
        <dbReference type="ARBA" id="ARBA00023204"/>
    </source>
</evidence>
<keyword evidence="3" id="KW-0234">DNA repair</keyword>
<dbReference type="PANTHER" id="PTHR12159:SF9">
    <property type="entry name" value="G_T MISMATCH-SPECIFIC THYMINE DNA GLYCOSYLASE"/>
    <property type="match status" value="1"/>
</dbReference>
<dbReference type="SUPFAM" id="SSF52141">
    <property type="entry name" value="Uracil-DNA glycosylase-like"/>
    <property type="match status" value="1"/>
</dbReference>
<keyword evidence="1" id="KW-0227">DNA damage</keyword>
<evidence type="ECO:0000256" key="2">
    <source>
        <dbReference type="ARBA" id="ARBA00022801"/>
    </source>
</evidence>
<dbReference type="PANTHER" id="PTHR12159">
    <property type="entry name" value="G/T AND G/U MISMATCH-SPECIFIC DNA GLYCOSYLASE"/>
    <property type="match status" value="1"/>
</dbReference>
<keyword evidence="6" id="KW-0326">Glycosidase</keyword>
<dbReference type="EMBL" id="JBHSIW010000025">
    <property type="protein sequence ID" value="MFC4905182.1"/>
    <property type="molecule type" value="Genomic_DNA"/>
</dbReference>
<dbReference type="EC" id="3.2.2.-" evidence="6"/>
<proteinExistence type="predicted"/>
<feature type="domain" description="Uracil-DNA glycosylase-like" evidence="5">
    <location>
        <begin position="26"/>
        <end position="190"/>
    </location>
</feature>
<keyword evidence="7" id="KW-1185">Reference proteome</keyword>
<dbReference type="InterPro" id="IPR015637">
    <property type="entry name" value="MUG/TDG"/>
</dbReference>
<evidence type="ECO:0000313" key="6">
    <source>
        <dbReference type="EMBL" id="MFC4905182.1"/>
    </source>
</evidence>
<dbReference type="Gene3D" id="3.40.470.10">
    <property type="entry name" value="Uracil-DNA glycosylase-like domain"/>
    <property type="match status" value="1"/>
</dbReference>
<comment type="caution">
    <text evidence="6">The sequence shown here is derived from an EMBL/GenBank/DDBJ whole genome shotgun (WGS) entry which is preliminary data.</text>
</comment>
<dbReference type="GO" id="GO:0016798">
    <property type="term" value="F:hydrolase activity, acting on glycosyl bonds"/>
    <property type="evidence" value="ECO:0007669"/>
    <property type="project" value="UniProtKB-KW"/>
</dbReference>
<reference evidence="7" key="1">
    <citation type="journal article" date="2019" name="Int. J. Syst. Evol. Microbiol.">
        <title>The Global Catalogue of Microorganisms (GCM) 10K type strain sequencing project: providing services to taxonomists for standard genome sequencing and annotation.</title>
        <authorList>
            <consortium name="The Broad Institute Genomics Platform"/>
            <consortium name="The Broad Institute Genome Sequencing Center for Infectious Disease"/>
            <person name="Wu L."/>
            <person name="Ma J."/>
        </authorList>
    </citation>
    <scope>NUCLEOTIDE SEQUENCE [LARGE SCALE GENOMIC DNA]</scope>
    <source>
        <strain evidence="7">CGMCC 4.6946</strain>
    </source>
</reference>
<dbReference type="SMART" id="SM00986">
    <property type="entry name" value="UDG"/>
    <property type="match status" value="1"/>
</dbReference>
<organism evidence="6 7">
    <name type="scientific">Kocuria oceani</name>
    <dbReference type="NCBI Taxonomy" id="988827"/>
    <lineage>
        <taxon>Bacteria</taxon>
        <taxon>Bacillati</taxon>
        <taxon>Actinomycetota</taxon>
        <taxon>Actinomycetes</taxon>
        <taxon>Micrococcales</taxon>
        <taxon>Micrococcaceae</taxon>
        <taxon>Kocuria</taxon>
    </lineage>
</organism>
<keyword evidence="2 6" id="KW-0378">Hydrolase</keyword>
<evidence type="ECO:0000259" key="5">
    <source>
        <dbReference type="SMART" id="SM00986"/>
    </source>
</evidence>
<gene>
    <name evidence="6" type="ORF">ACFPCS_16565</name>
</gene>